<dbReference type="SUPFAM" id="SSF52540">
    <property type="entry name" value="P-loop containing nucleoside triphosphate hydrolases"/>
    <property type="match status" value="1"/>
</dbReference>
<evidence type="ECO:0000313" key="6">
    <source>
        <dbReference type="Proteomes" id="UP000325295"/>
    </source>
</evidence>
<sequence>MTDEDFTEYLTECIEEQASDLYILPKDNMYQLSYHSKLQLTTLAEVNREKGIQMINFFKYRANMAVSEHRRPQVGSLKWHSESNLDEELNLRLSTVGDFNGDESMVIRFIYSLENLDQHELIDGQIEALNQIGAKRGLMLFSGPMGSGKTTTMYQLARRYSQHQVVMTIEDPVEIEEDNFIQLQVNQKANMDYEELLKVGLRHRPEVFVIGEIRDSKTAKMAVQAALSGHLVMATVHAKNVYGVIQRMQQLGIEDHYLAQTLSGICYQRLIATTDDQMAPLYDILADGQLSMALNEANLETGMTKDWGRHLADLVETGRITRKTAQTFQAG</sequence>
<dbReference type="KEGG" id="lnn:F0161_08090"/>
<accession>A0A5P1X2R0</accession>
<dbReference type="InterPro" id="IPR047667">
    <property type="entry name" value="ATPase_ComGA"/>
</dbReference>
<evidence type="ECO:0000256" key="3">
    <source>
        <dbReference type="ARBA" id="ARBA00022840"/>
    </source>
</evidence>
<proteinExistence type="inferred from homology"/>
<evidence type="ECO:0000256" key="2">
    <source>
        <dbReference type="ARBA" id="ARBA00022741"/>
    </source>
</evidence>
<dbReference type="PANTHER" id="PTHR30258">
    <property type="entry name" value="TYPE II SECRETION SYSTEM PROTEIN GSPE-RELATED"/>
    <property type="match status" value="1"/>
</dbReference>
<dbReference type="Gene3D" id="3.40.50.300">
    <property type="entry name" value="P-loop containing nucleotide triphosphate hydrolases"/>
    <property type="match status" value="1"/>
</dbReference>
<name>A0A5P1X2R0_9LACO</name>
<dbReference type="Proteomes" id="UP000325295">
    <property type="component" value="Chromosome"/>
</dbReference>
<dbReference type="AlphaFoldDB" id="A0A5P1X2R0"/>
<dbReference type="Gene3D" id="3.30.450.90">
    <property type="match status" value="1"/>
</dbReference>
<keyword evidence="3" id="KW-0067">ATP-binding</keyword>
<dbReference type="GO" id="GO:0016887">
    <property type="term" value="F:ATP hydrolysis activity"/>
    <property type="evidence" value="ECO:0007669"/>
    <property type="project" value="TreeGrafter"/>
</dbReference>
<comment type="similarity">
    <text evidence="1">Belongs to the GSP E family.</text>
</comment>
<organism evidence="5 6">
    <name type="scientific">Paucilactobacillus nenjiangensis</name>
    <dbReference type="NCBI Taxonomy" id="1296540"/>
    <lineage>
        <taxon>Bacteria</taxon>
        <taxon>Bacillati</taxon>
        <taxon>Bacillota</taxon>
        <taxon>Bacilli</taxon>
        <taxon>Lactobacillales</taxon>
        <taxon>Lactobacillaceae</taxon>
        <taxon>Paucilactobacillus</taxon>
    </lineage>
</organism>
<dbReference type="GO" id="GO:0005886">
    <property type="term" value="C:plasma membrane"/>
    <property type="evidence" value="ECO:0007669"/>
    <property type="project" value="TreeGrafter"/>
</dbReference>
<dbReference type="EMBL" id="CP043939">
    <property type="protein sequence ID" value="QER67803.1"/>
    <property type="molecule type" value="Genomic_DNA"/>
</dbReference>
<keyword evidence="2" id="KW-0547">Nucleotide-binding</keyword>
<evidence type="ECO:0000256" key="1">
    <source>
        <dbReference type="ARBA" id="ARBA00006611"/>
    </source>
</evidence>
<dbReference type="PANTHER" id="PTHR30258:SF2">
    <property type="entry name" value="COMG OPERON PROTEIN 1"/>
    <property type="match status" value="1"/>
</dbReference>
<dbReference type="NCBIfam" id="NF041000">
    <property type="entry name" value="ATPase_ComGA"/>
    <property type="match status" value="1"/>
</dbReference>
<keyword evidence="6" id="KW-1185">Reference proteome</keyword>
<dbReference type="GO" id="GO:0005524">
    <property type="term" value="F:ATP binding"/>
    <property type="evidence" value="ECO:0007669"/>
    <property type="project" value="UniProtKB-KW"/>
</dbReference>
<evidence type="ECO:0000313" key="5">
    <source>
        <dbReference type="EMBL" id="QER67803.1"/>
    </source>
</evidence>
<dbReference type="CDD" id="cd01129">
    <property type="entry name" value="PulE-GspE-like"/>
    <property type="match status" value="1"/>
</dbReference>
<dbReference type="RefSeq" id="WP_137602526.1">
    <property type="nucleotide sequence ID" value="NZ_BJEB01000056.1"/>
</dbReference>
<feature type="domain" description="Bacterial type II secretion system protein E" evidence="4">
    <location>
        <begin position="7"/>
        <end position="277"/>
    </location>
</feature>
<gene>
    <name evidence="5" type="ORF">F0161_08090</name>
</gene>
<evidence type="ECO:0000259" key="4">
    <source>
        <dbReference type="Pfam" id="PF00437"/>
    </source>
</evidence>
<dbReference type="Pfam" id="PF00437">
    <property type="entry name" value="T2SSE"/>
    <property type="match status" value="1"/>
</dbReference>
<dbReference type="InterPro" id="IPR027417">
    <property type="entry name" value="P-loop_NTPase"/>
</dbReference>
<dbReference type="InterPro" id="IPR001482">
    <property type="entry name" value="T2SS/T4SS_dom"/>
</dbReference>
<dbReference type="OrthoDB" id="9808272at2"/>
<protein>
    <submittedName>
        <fullName evidence="5">Secretion protein E</fullName>
    </submittedName>
</protein>
<reference evidence="5 6" key="1">
    <citation type="submission" date="2019-09" db="EMBL/GenBank/DDBJ databases">
        <title>Complete Genome Sequence of Lactobacillus nenjiangensis SH-Y15, isolated from sauerkraut.</title>
        <authorList>
            <person name="Yang H."/>
        </authorList>
    </citation>
    <scope>NUCLEOTIDE SEQUENCE [LARGE SCALE GENOMIC DNA]</scope>
    <source>
        <strain evidence="5 6">SH-Y15</strain>
    </source>
</reference>